<dbReference type="OrthoDB" id="9811121at2"/>
<dbReference type="GO" id="GO:0018822">
    <property type="term" value="F:nitrile hydratase activity"/>
    <property type="evidence" value="ECO:0007669"/>
    <property type="project" value="TreeGrafter"/>
</dbReference>
<comment type="similarity">
    <text evidence="1">Belongs to the carbon-nitrogen hydrolase superfamily. Nitrilase family.</text>
</comment>
<dbReference type="InterPro" id="IPR000132">
    <property type="entry name" value="Nitrilase/CN_hydratase_CS"/>
</dbReference>
<dbReference type="Pfam" id="PF00795">
    <property type="entry name" value="CN_hydrolase"/>
    <property type="match status" value="1"/>
</dbReference>
<evidence type="ECO:0000259" key="2">
    <source>
        <dbReference type="PROSITE" id="PS50263"/>
    </source>
</evidence>
<comment type="caution">
    <text evidence="3">The sequence shown here is derived from an EMBL/GenBank/DDBJ whole genome shotgun (WGS) entry which is preliminary data.</text>
</comment>
<dbReference type="PROSITE" id="PS00921">
    <property type="entry name" value="NITRIL_CHT_2"/>
    <property type="match status" value="1"/>
</dbReference>
<dbReference type="PANTHER" id="PTHR46044">
    <property type="entry name" value="NITRILASE"/>
    <property type="match status" value="1"/>
</dbReference>
<organism evidence="3 4">
    <name type="scientific">Pseudogracilibacillus auburnensis</name>
    <dbReference type="NCBI Taxonomy" id="1494959"/>
    <lineage>
        <taxon>Bacteria</taxon>
        <taxon>Bacillati</taxon>
        <taxon>Bacillota</taxon>
        <taxon>Bacilli</taxon>
        <taxon>Bacillales</taxon>
        <taxon>Bacillaceae</taxon>
        <taxon>Pseudogracilibacillus</taxon>
    </lineage>
</organism>
<dbReference type="CDD" id="cd07564">
    <property type="entry name" value="nitrilases_CHs"/>
    <property type="match status" value="1"/>
</dbReference>
<dbReference type="AlphaFoldDB" id="A0A2V3VN97"/>
<dbReference type="InterPro" id="IPR003010">
    <property type="entry name" value="C-N_Hydrolase"/>
</dbReference>
<feature type="domain" description="CN hydrolase" evidence="2">
    <location>
        <begin position="10"/>
        <end position="282"/>
    </location>
</feature>
<dbReference type="GO" id="GO:0051410">
    <property type="term" value="P:detoxification of nitrogen compound"/>
    <property type="evidence" value="ECO:0007669"/>
    <property type="project" value="TreeGrafter"/>
</dbReference>
<evidence type="ECO:0000313" key="3">
    <source>
        <dbReference type="EMBL" id="PXW83327.1"/>
    </source>
</evidence>
<dbReference type="RefSeq" id="WP_110396853.1">
    <property type="nucleotide sequence ID" value="NZ_JBHUHB010000001.1"/>
</dbReference>
<dbReference type="PANTHER" id="PTHR46044:SF1">
    <property type="entry name" value="CN HYDROLASE DOMAIN-CONTAINING PROTEIN"/>
    <property type="match status" value="1"/>
</dbReference>
<dbReference type="SUPFAM" id="SSF56317">
    <property type="entry name" value="Carbon-nitrogen hydrolase"/>
    <property type="match status" value="1"/>
</dbReference>
<name>A0A2V3VN97_9BACI</name>
<evidence type="ECO:0000256" key="1">
    <source>
        <dbReference type="ARBA" id="ARBA00008129"/>
    </source>
</evidence>
<dbReference type="EMBL" id="QJJQ01000016">
    <property type="protein sequence ID" value="PXW83327.1"/>
    <property type="molecule type" value="Genomic_DNA"/>
</dbReference>
<keyword evidence="4" id="KW-1185">Reference proteome</keyword>
<protein>
    <submittedName>
        <fullName evidence="3">Nitrilase</fullName>
    </submittedName>
</protein>
<dbReference type="PROSITE" id="PS50263">
    <property type="entry name" value="CN_HYDROLASE"/>
    <property type="match status" value="1"/>
</dbReference>
<dbReference type="GO" id="GO:0000257">
    <property type="term" value="F:nitrilase activity"/>
    <property type="evidence" value="ECO:0007669"/>
    <property type="project" value="TreeGrafter"/>
</dbReference>
<proteinExistence type="inferred from homology"/>
<accession>A0A2V3VN97</accession>
<reference evidence="3 4" key="1">
    <citation type="submission" date="2018-05" db="EMBL/GenBank/DDBJ databases">
        <title>Genomic Encyclopedia of Type Strains, Phase IV (KMG-IV): sequencing the most valuable type-strain genomes for metagenomic binning, comparative biology and taxonomic classification.</title>
        <authorList>
            <person name="Goeker M."/>
        </authorList>
    </citation>
    <scope>NUCLEOTIDE SEQUENCE [LARGE SCALE GENOMIC DNA]</scope>
    <source>
        <strain evidence="3 4">DSM 28556</strain>
    </source>
</reference>
<sequence>MITLKEENQFKVAVVQAGSEVMDKKKGVNKAVRLIDEASQEGAKIIVFPEAFIPAYPRGMSFGTVVGSRSEEGRKDFLQYWKNSITVPSTETEEIGRAAKKAKAYVIIGVIEKDREPSNGTLYCTALFFGPDGGLLGKHRKLKPTGSERLIWGEGDGSTLPVFDTPYGRIGALICWENYMPLARAAMYDKGVQIYITPTADARDTWFSTVRHVALEGRCFVLSSNQYSNKDMYPAYISSREEFKDLPHELSRGGSCIVDPLGEFVVDPVFGKEKILYANIDLNKIAEAQFDFDVVGHYARPDVFQLTVNEQEQKSTIWKK</sequence>
<dbReference type="Gene3D" id="3.60.110.10">
    <property type="entry name" value="Carbon-nitrogen hydrolase"/>
    <property type="match status" value="1"/>
</dbReference>
<evidence type="ECO:0000313" key="4">
    <source>
        <dbReference type="Proteomes" id="UP000247978"/>
    </source>
</evidence>
<gene>
    <name evidence="3" type="ORF">DFR56_1166</name>
</gene>
<dbReference type="InterPro" id="IPR044149">
    <property type="entry name" value="Nitrilases_CHs"/>
</dbReference>
<dbReference type="InterPro" id="IPR036526">
    <property type="entry name" value="C-N_Hydrolase_sf"/>
</dbReference>
<dbReference type="Proteomes" id="UP000247978">
    <property type="component" value="Unassembled WGS sequence"/>
</dbReference>